<sequence>MTESTFDNWKDLVKASLKGKEWNALQTGTAEGITLEPLYTTLTTQQQNQSSRVIASRTQSEVAFLKALTSVHVDVREAHKRGADAATELLSFLIDCDAYMTQHQQLPKTAAFAVDTHFFMEIAKLRAARLLWANFSDVHAQKDAPLQLVAETSLRSYSLYDPHVNLLRSANSAFAAVLGGAEAVHVYPFDCLTGGTGLGQRLAENVLEIIRHESLVTEVLDPAGGSYSIEALTENLAKSVWEQFQNIMDLPSDERTKQLEEKITKAYIFLANQTAIRAHSLIGTTIYANPKGAVAEIIQDFGYVRLAEPYETLRAKLQPLAQRVAIVQTGSLKESKPRVDFVKGFLSTFGWDAPVFDSMTTTPETLLQQGVTYAVLVGPDESIEEVVPKWLNNGLILDVAGKHSKTSDWQDQGLNGSIFLGQSLIEKGQELVDALQIKGAFE</sequence>
<dbReference type="EMBL" id="JBHSEF010000026">
    <property type="protein sequence ID" value="MFC4356194.1"/>
    <property type="molecule type" value="Genomic_DNA"/>
</dbReference>
<keyword evidence="3" id="KW-0846">Cobalamin</keyword>
<evidence type="ECO:0000256" key="1">
    <source>
        <dbReference type="ARBA" id="ARBA00001922"/>
    </source>
</evidence>
<accession>A0ABV8V068</accession>
<gene>
    <name evidence="7" type="ORF">ACFO0S_14120</name>
</gene>
<keyword evidence="4" id="KW-0413">Isomerase</keyword>
<keyword evidence="8" id="KW-1185">Reference proteome</keyword>
<dbReference type="Proteomes" id="UP001595733">
    <property type="component" value="Unassembled WGS sequence"/>
</dbReference>
<protein>
    <submittedName>
        <fullName evidence="7">Methylmalonyl-CoA mutase family protein</fullName>
    </submittedName>
</protein>
<dbReference type="Gene3D" id="3.20.20.240">
    <property type="entry name" value="Methylmalonyl-CoA mutase"/>
    <property type="match status" value="1"/>
</dbReference>
<evidence type="ECO:0000313" key="8">
    <source>
        <dbReference type="Proteomes" id="UP001595733"/>
    </source>
</evidence>
<evidence type="ECO:0000256" key="4">
    <source>
        <dbReference type="ARBA" id="ARBA00023235"/>
    </source>
</evidence>
<evidence type="ECO:0000256" key="5">
    <source>
        <dbReference type="ARBA" id="ARBA00023285"/>
    </source>
</evidence>
<proteinExistence type="inferred from homology"/>
<reference evidence="8" key="1">
    <citation type="journal article" date="2019" name="Int. J. Syst. Evol. Microbiol.">
        <title>The Global Catalogue of Microorganisms (GCM) 10K type strain sequencing project: providing services to taxonomists for standard genome sequencing and annotation.</title>
        <authorList>
            <consortium name="The Broad Institute Genomics Platform"/>
            <consortium name="The Broad Institute Genome Sequencing Center for Infectious Disease"/>
            <person name="Wu L."/>
            <person name="Ma J."/>
        </authorList>
    </citation>
    <scope>NUCLEOTIDE SEQUENCE [LARGE SCALE GENOMIC DNA]</scope>
    <source>
        <strain evidence="8">CCUG 50353</strain>
    </source>
</reference>
<dbReference type="SUPFAM" id="SSF52242">
    <property type="entry name" value="Cobalamin (vitamin B12)-binding domain"/>
    <property type="match status" value="1"/>
</dbReference>
<dbReference type="SUPFAM" id="SSF51703">
    <property type="entry name" value="Cobalamin (vitamin B12)-dependent enzymes"/>
    <property type="match status" value="1"/>
</dbReference>
<dbReference type="Pfam" id="PF01642">
    <property type="entry name" value="MM_CoA_mutase"/>
    <property type="match status" value="1"/>
</dbReference>
<comment type="caution">
    <text evidence="7">The sequence shown here is derived from an EMBL/GenBank/DDBJ whole genome shotgun (WGS) entry which is preliminary data.</text>
</comment>
<dbReference type="Gene3D" id="3.40.50.280">
    <property type="entry name" value="Cobalamin-binding domain"/>
    <property type="match status" value="1"/>
</dbReference>
<dbReference type="InterPro" id="IPR036724">
    <property type="entry name" value="Cobalamin-bd_sf"/>
</dbReference>
<evidence type="ECO:0000259" key="6">
    <source>
        <dbReference type="Pfam" id="PF01642"/>
    </source>
</evidence>
<comment type="similarity">
    <text evidence="2">Belongs to the methylmalonyl-CoA mutase family.</text>
</comment>
<evidence type="ECO:0000256" key="2">
    <source>
        <dbReference type="ARBA" id="ARBA00008465"/>
    </source>
</evidence>
<comment type="cofactor">
    <cofactor evidence="1">
        <name>adenosylcob(III)alamin</name>
        <dbReference type="ChEBI" id="CHEBI:18408"/>
    </cofactor>
</comment>
<keyword evidence="5" id="KW-0170">Cobalt</keyword>
<feature type="domain" description="Methylmalonyl-CoA mutase alpha/beta chain catalytic" evidence="6">
    <location>
        <begin position="45"/>
        <end position="250"/>
    </location>
</feature>
<dbReference type="PANTHER" id="PTHR48101">
    <property type="entry name" value="METHYLMALONYL-COA MUTASE, MITOCHONDRIAL-RELATED"/>
    <property type="match status" value="1"/>
</dbReference>
<dbReference type="InterPro" id="IPR016176">
    <property type="entry name" value="Cbl-dep_enz_cat"/>
</dbReference>
<evidence type="ECO:0000313" key="7">
    <source>
        <dbReference type="EMBL" id="MFC4356194.1"/>
    </source>
</evidence>
<name>A0ABV8V068_9BACL</name>
<dbReference type="RefSeq" id="WP_378142739.1">
    <property type="nucleotide sequence ID" value="NZ_JBHSEF010000026.1"/>
</dbReference>
<dbReference type="InterPro" id="IPR006099">
    <property type="entry name" value="MeMalonylCoA_mutase_a/b_cat"/>
</dbReference>
<organism evidence="7 8">
    <name type="scientific">Chryseomicrobium palamuruense</name>
    <dbReference type="NCBI Taxonomy" id="682973"/>
    <lineage>
        <taxon>Bacteria</taxon>
        <taxon>Bacillati</taxon>
        <taxon>Bacillota</taxon>
        <taxon>Bacilli</taxon>
        <taxon>Bacillales</taxon>
        <taxon>Caryophanaceae</taxon>
        <taxon>Chryseomicrobium</taxon>
    </lineage>
</organism>
<evidence type="ECO:0000256" key="3">
    <source>
        <dbReference type="ARBA" id="ARBA00022628"/>
    </source>
</evidence>